<evidence type="ECO:0000313" key="3">
    <source>
        <dbReference type="Proteomes" id="UP000199073"/>
    </source>
</evidence>
<organism evidence="2 3">
    <name type="scientific">Desulforhopalus singaporensis</name>
    <dbReference type="NCBI Taxonomy" id="91360"/>
    <lineage>
        <taxon>Bacteria</taxon>
        <taxon>Pseudomonadati</taxon>
        <taxon>Thermodesulfobacteriota</taxon>
        <taxon>Desulfobulbia</taxon>
        <taxon>Desulfobulbales</taxon>
        <taxon>Desulfocapsaceae</taxon>
        <taxon>Desulforhopalus</taxon>
    </lineage>
</organism>
<reference evidence="2 3" key="1">
    <citation type="submission" date="2016-10" db="EMBL/GenBank/DDBJ databases">
        <authorList>
            <person name="de Groot N.N."/>
        </authorList>
    </citation>
    <scope>NUCLEOTIDE SEQUENCE [LARGE SCALE GENOMIC DNA]</scope>
    <source>
        <strain evidence="2 3">DSM 12130</strain>
    </source>
</reference>
<dbReference type="OrthoDB" id="5454537at2"/>
<dbReference type="EMBL" id="FNJI01000052">
    <property type="protein sequence ID" value="SDP78542.1"/>
    <property type="molecule type" value="Genomic_DNA"/>
</dbReference>
<gene>
    <name evidence="2" type="ORF">SAMN05660330_04101</name>
</gene>
<name>A0A1H0VIY3_9BACT</name>
<evidence type="ECO:0000313" key="2">
    <source>
        <dbReference type="EMBL" id="SDP78542.1"/>
    </source>
</evidence>
<keyword evidence="1" id="KW-0732">Signal</keyword>
<dbReference type="RefSeq" id="WP_143005581.1">
    <property type="nucleotide sequence ID" value="NZ_FNJI01000052.1"/>
</dbReference>
<proteinExistence type="predicted"/>
<dbReference type="Proteomes" id="UP000199073">
    <property type="component" value="Unassembled WGS sequence"/>
</dbReference>
<accession>A0A1H0VIY3</accession>
<keyword evidence="3" id="KW-1185">Reference proteome</keyword>
<sequence>MSSARFYLALVFMLVCFSAIPAFAELQGFRGIQWGTSFDEVAKTRTMVLSKEDAEKEIVIYGIENDPLALGDAELQTIQYFFWRNKLMMVLVVTNGEVNYLRLRANIIEKFGDGRSSGGQNPYNLSYKGDITNVNLTYQQAPETGIFYLISKEMARQHQKALQSAGEQQQQ</sequence>
<protein>
    <submittedName>
        <fullName evidence="2">Uncharacterized protein</fullName>
    </submittedName>
</protein>
<dbReference type="AlphaFoldDB" id="A0A1H0VIY3"/>
<feature type="chain" id="PRO_5011759224" evidence="1">
    <location>
        <begin position="25"/>
        <end position="171"/>
    </location>
</feature>
<feature type="signal peptide" evidence="1">
    <location>
        <begin position="1"/>
        <end position="24"/>
    </location>
</feature>
<evidence type="ECO:0000256" key="1">
    <source>
        <dbReference type="SAM" id="SignalP"/>
    </source>
</evidence>
<dbReference type="STRING" id="91360.SAMN05660330_04101"/>